<proteinExistence type="predicted"/>
<dbReference type="AlphaFoldDB" id="A0A1G7AM66"/>
<dbReference type="EMBL" id="FNAS01000004">
    <property type="protein sequence ID" value="SDE15843.1"/>
    <property type="molecule type" value="Genomic_DNA"/>
</dbReference>
<dbReference type="RefSeq" id="WP_092736082.1">
    <property type="nucleotide sequence ID" value="NZ_FNAS01000004.1"/>
</dbReference>
<dbReference type="Proteomes" id="UP000198517">
    <property type="component" value="Unassembled WGS sequence"/>
</dbReference>
<organism evidence="1 2">
    <name type="scientific">Riemerella columbipharyngis</name>
    <dbReference type="NCBI Taxonomy" id="1071918"/>
    <lineage>
        <taxon>Bacteria</taxon>
        <taxon>Pseudomonadati</taxon>
        <taxon>Bacteroidota</taxon>
        <taxon>Flavobacteriia</taxon>
        <taxon>Flavobacteriales</taxon>
        <taxon>Weeksellaceae</taxon>
        <taxon>Riemerella</taxon>
    </lineage>
</organism>
<name>A0A1G7AM66_9FLAO</name>
<dbReference type="STRING" id="1071918.SAMN05421544_10428"/>
<keyword evidence="2" id="KW-1185">Reference proteome</keyword>
<sequence>MSKPTFTDEQIEELLIKCNGQPTKVASALDVSYVQVYRRIRQNPKLLEVQEAERARAYQILDNLSMQIALKGTIKEPILDEEGNPTEQFRDVLVDYKTRIQVIQNQQNLFKGSIGIKDQIEVTHKSGTIDYSKLSDDALKEILNAEVDEEQEST</sequence>
<protein>
    <submittedName>
        <fullName evidence="1">Uncharacterized protein</fullName>
    </submittedName>
</protein>
<evidence type="ECO:0000313" key="2">
    <source>
        <dbReference type="Proteomes" id="UP000198517"/>
    </source>
</evidence>
<gene>
    <name evidence="1" type="ORF">SAMN05421544_10428</name>
</gene>
<reference evidence="1 2" key="1">
    <citation type="submission" date="2016-10" db="EMBL/GenBank/DDBJ databases">
        <authorList>
            <person name="de Groot N.N."/>
        </authorList>
    </citation>
    <scope>NUCLEOTIDE SEQUENCE [LARGE SCALE GENOMIC DNA]</scope>
    <source>
        <strain evidence="1 2">DSM 24015</strain>
    </source>
</reference>
<dbReference type="OrthoDB" id="1431170at2"/>
<accession>A0A1G7AM66</accession>
<evidence type="ECO:0000313" key="1">
    <source>
        <dbReference type="EMBL" id="SDE15843.1"/>
    </source>
</evidence>